<proteinExistence type="predicted"/>
<dbReference type="Proteomes" id="UP000594454">
    <property type="component" value="Chromosome 5"/>
</dbReference>
<dbReference type="InParanoid" id="A0A7R8V3C2"/>
<dbReference type="EMBL" id="LR899013">
    <property type="protein sequence ID" value="CAD7091440.1"/>
    <property type="molecule type" value="Genomic_DNA"/>
</dbReference>
<accession>A0A7R8V3C2</accession>
<name>A0A7R8V3C2_HERIL</name>
<organism evidence="1 2">
    <name type="scientific">Hermetia illucens</name>
    <name type="common">Black soldier fly</name>
    <dbReference type="NCBI Taxonomy" id="343691"/>
    <lineage>
        <taxon>Eukaryota</taxon>
        <taxon>Metazoa</taxon>
        <taxon>Ecdysozoa</taxon>
        <taxon>Arthropoda</taxon>
        <taxon>Hexapoda</taxon>
        <taxon>Insecta</taxon>
        <taxon>Pterygota</taxon>
        <taxon>Neoptera</taxon>
        <taxon>Endopterygota</taxon>
        <taxon>Diptera</taxon>
        <taxon>Brachycera</taxon>
        <taxon>Stratiomyomorpha</taxon>
        <taxon>Stratiomyidae</taxon>
        <taxon>Hermetiinae</taxon>
        <taxon>Hermetia</taxon>
    </lineage>
</organism>
<evidence type="ECO:0000313" key="2">
    <source>
        <dbReference type="Proteomes" id="UP000594454"/>
    </source>
</evidence>
<protein>
    <submittedName>
        <fullName evidence="1">Uncharacterized protein</fullName>
    </submittedName>
</protein>
<gene>
    <name evidence="1" type="ORF">HERILL_LOCUS13856</name>
</gene>
<sequence>MKLLTPIHPHLRFEGITTRPSSILDQISSSLWVMHRLRSHKLHLLHRERRKNRNAKPAAPALKPKKRVINAFWKRESPTAAI</sequence>
<dbReference type="AlphaFoldDB" id="A0A7R8V3C2"/>
<keyword evidence="2" id="KW-1185">Reference proteome</keyword>
<reference evidence="1 2" key="1">
    <citation type="submission" date="2020-11" db="EMBL/GenBank/DDBJ databases">
        <authorList>
            <person name="Wallbank WR R."/>
            <person name="Pardo Diaz C."/>
            <person name="Kozak K."/>
            <person name="Martin S."/>
            <person name="Jiggins C."/>
            <person name="Moest M."/>
            <person name="Warren A I."/>
            <person name="Generalovic N T."/>
            <person name="Byers J.R.P. K."/>
            <person name="Montejo-Kovacevich G."/>
            <person name="Yen C E."/>
        </authorList>
    </citation>
    <scope>NUCLEOTIDE SEQUENCE [LARGE SCALE GENOMIC DNA]</scope>
</reference>
<evidence type="ECO:0000313" key="1">
    <source>
        <dbReference type="EMBL" id="CAD7091440.1"/>
    </source>
</evidence>